<reference evidence="2" key="1">
    <citation type="submission" date="2017-07" db="EMBL/GenBank/DDBJ databases">
        <authorList>
            <person name="Mikheyev A."/>
            <person name="Grau M."/>
        </authorList>
    </citation>
    <scope>NUCLEOTIDE SEQUENCE</scope>
    <source>
        <tissue evidence="2">Venom_gland</tissue>
    </source>
</reference>
<evidence type="ECO:0000313" key="2">
    <source>
        <dbReference type="EMBL" id="LAA76347.1"/>
    </source>
</evidence>
<keyword evidence="1" id="KW-1133">Transmembrane helix</keyword>
<organism evidence="2">
    <name type="scientific">Micrurus lemniscatus lemniscatus</name>
    <dbReference type="NCBI Taxonomy" id="129467"/>
    <lineage>
        <taxon>Eukaryota</taxon>
        <taxon>Metazoa</taxon>
        <taxon>Chordata</taxon>
        <taxon>Craniata</taxon>
        <taxon>Vertebrata</taxon>
        <taxon>Euteleostomi</taxon>
        <taxon>Lepidosauria</taxon>
        <taxon>Squamata</taxon>
        <taxon>Bifurcata</taxon>
        <taxon>Unidentata</taxon>
        <taxon>Episquamata</taxon>
        <taxon>Toxicofera</taxon>
        <taxon>Serpentes</taxon>
        <taxon>Colubroidea</taxon>
        <taxon>Elapidae</taxon>
        <taxon>Elapinae</taxon>
        <taxon>Micrurus</taxon>
    </lineage>
</organism>
<keyword evidence="1" id="KW-0472">Membrane</keyword>
<accession>A0A2D4HWK9</accession>
<feature type="transmembrane region" description="Helical" evidence="1">
    <location>
        <begin position="51"/>
        <end position="72"/>
    </location>
</feature>
<keyword evidence="1" id="KW-0812">Transmembrane</keyword>
<protein>
    <submittedName>
        <fullName evidence="2">Uncharacterized protein</fullName>
    </submittedName>
</protein>
<sequence>MVNPRFLFFLEYFPPYLLAKPIYLHSDFCGFSPHIKLFCSVFRIIWLTNAWNLKFLCILSALSLVLMIDTRWHTNQRQKRMQMYIFPLPVQLLKTPCVCVCVFCVYERKRVYVCMWNDISSHQVFYIRSATVETEEGKSKINFITEFSTFYSK</sequence>
<dbReference type="EMBL" id="IACK01068996">
    <property type="protein sequence ID" value="LAA76347.1"/>
    <property type="molecule type" value="Transcribed_RNA"/>
</dbReference>
<name>A0A2D4HWK9_MICLE</name>
<proteinExistence type="predicted"/>
<reference evidence="2" key="2">
    <citation type="submission" date="2017-11" db="EMBL/GenBank/DDBJ databases">
        <title>Coralsnake Venomics: Analyses of Venom Gland Transcriptomes and Proteomes of Six Brazilian Taxa.</title>
        <authorList>
            <person name="Aird S.D."/>
            <person name="Jorge da Silva N."/>
            <person name="Qiu L."/>
            <person name="Villar-Briones A."/>
            <person name="Aparecida-Saddi V."/>
            <person name="Campos-Telles M.P."/>
            <person name="Grau M."/>
            <person name="Mikheyev A.S."/>
        </authorList>
    </citation>
    <scope>NUCLEOTIDE SEQUENCE</scope>
    <source>
        <tissue evidence="2">Venom_gland</tissue>
    </source>
</reference>
<dbReference type="AlphaFoldDB" id="A0A2D4HWK9"/>
<evidence type="ECO:0000256" key="1">
    <source>
        <dbReference type="SAM" id="Phobius"/>
    </source>
</evidence>